<comment type="caution">
    <text evidence="2">The sequence shown here is derived from an EMBL/GenBank/DDBJ whole genome shotgun (WGS) entry which is preliminary data.</text>
</comment>
<dbReference type="RefSeq" id="WP_123326072.1">
    <property type="nucleotide sequence ID" value="NZ_JBHRSX010000006.1"/>
</dbReference>
<evidence type="ECO:0000313" key="3">
    <source>
        <dbReference type="Proteomes" id="UP001595477"/>
    </source>
</evidence>
<sequence length="321" mass="37467">MFSGFPAPIIGEHINGVLARYCVWEGNRSFRRVIRFVTSSDYELNNKYFWRENFEKIWRLYEGILPREQLLASHTAFRFNSRFLPKVLVQDISEAATNQTLSFSGVKNIAFNNVWRWCPVCVEQDKLNVGTRYWHVIHQIPTILRCPSHEVKLIYGCTCKGYHLTKLANHPLPPNDKKCPLCHKIIQTNIVGLSDEELWLELLTLEVIKKKPQSRLNKIKNALKVALSLPNSAEKLSKSHRVSLRKYQSVLDYLVLDWHYKNFFEFPNFNHESSTSPYCINLTMLIYSNKYFAPLSYIASLRMFYSQSEVENILLGEHCGL</sequence>
<keyword evidence="3" id="KW-1185">Reference proteome</keyword>
<feature type="domain" description="TniQ" evidence="1">
    <location>
        <begin position="5"/>
        <end position="153"/>
    </location>
</feature>
<gene>
    <name evidence="2" type="ORF">ACFOEW_01785</name>
</gene>
<dbReference type="Pfam" id="PF06527">
    <property type="entry name" value="TniQ"/>
    <property type="match status" value="1"/>
</dbReference>
<organism evidence="2 3">
    <name type="scientific">Alteromonas oceani</name>
    <dbReference type="NCBI Taxonomy" id="2071609"/>
    <lineage>
        <taxon>Bacteria</taxon>
        <taxon>Pseudomonadati</taxon>
        <taxon>Pseudomonadota</taxon>
        <taxon>Gammaproteobacteria</taxon>
        <taxon>Alteromonadales</taxon>
        <taxon>Alteromonadaceae</taxon>
        <taxon>Alteromonas/Salinimonas group</taxon>
        <taxon>Alteromonas</taxon>
    </lineage>
</organism>
<evidence type="ECO:0000313" key="2">
    <source>
        <dbReference type="EMBL" id="MFC3200546.1"/>
    </source>
</evidence>
<dbReference type="Proteomes" id="UP001595477">
    <property type="component" value="Unassembled WGS sequence"/>
</dbReference>
<protein>
    <submittedName>
        <fullName evidence="2">TniQ family protein</fullName>
    </submittedName>
</protein>
<proteinExistence type="predicted"/>
<name>A0ABV7JUZ0_9ALTE</name>
<dbReference type="InterPro" id="IPR009492">
    <property type="entry name" value="TniQ"/>
</dbReference>
<dbReference type="EMBL" id="JBHRSX010000006">
    <property type="protein sequence ID" value="MFC3200546.1"/>
    <property type="molecule type" value="Genomic_DNA"/>
</dbReference>
<reference evidence="3" key="1">
    <citation type="journal article" date="2019" name="Int. J. Syst. Evol. Microbiol.">
        <title>The Global Catalogue of Microorganisms (GCM) 10K type strain sequencing project: providing services to taxonomists for standard genome sequencing and annotation.</title>
        <authorList>
            <consortium name="The Broad Institute Genomics Platform"/>
            <consortium name="The Broad Institute Genome Sequencing Center for Infectious Disease"/>
            <person name="Wu L."/>
            <person name="Ma J."/>
        </authorList>
    </citation>
    <scope>NUCLEOTIDE SEQUENCE [LARGE SCALE GENOMIC DNA]</scope>
    <source>
        <strain evidence="3">KCTC 52449</strain>
    </source>
</reference>
<accession>A0ABV7JUZ0</accession>
<evidence type="ECO:0000259" key="1">
    <source>
        <dbReference type="Pfam" id="PF06527"/>
    </source>
</evidence>